<dbReference type="EMBL" id="KZ451961">
    <property type="protein sequence ID" value="PKA57692.1"/>
    <property type="molecule type" value="Genomic_DNA"/>
</dbReference>
<evidence type="ECO:0000256" key="1">
    <source>
        <dbReference type="SAM" id="SignalP"/>
    </source>
</evidence>
<dbReference type="PANTHER" id="PTHR31676:SF76">
    <property type="entry name" value="OS05G0362300 PROTEIN"/>
    <property type="match status" value="1"/>
</dbReference>
<dbReference type="PANTHER" id="PTHR31676">
    <property type="entry name" value="T31J12.3 PROTEIN-RELATED"/>
    <property type="match status" value="1"/>
</dbReference>
<evidence type="ECO:0000313" key="3">
    <source>
        <dbReference type="Proteomes" id="UP000236161"/>
    </source>
</evidence>
<dbReference type="STRING" id="1088818.A0A2I0AQ67"/>
<dbReference type="InterPro" id="IPR036758">
    <property type="entry name" value="At5g01610-like"/>
</dbReference>
<reference evidence="2 3" key="1">
    <citation type="journal article" date="2017" name="Nature">
        <title>The Apostasia genome and the evolution of orchids.</title>
        <authorList>
            <person name="Zhang G.Q."/>
            <person name="Liu K.W."/>
            <person name="Li Z."/>
            <person name="Lohaus R."/>
            <person name="Hsiao Y.Y."/>
            <person name="Niu S.C."/>
            <person name="Wang J.Y."/>
            <person name="Lin Y.C."/>
            <person name="Xu Q."/>
            <person name="Chen L.J."/>
            <person name="Yoshida K."/>
            <person name="Fujiwara S."/>
            <person name="Wang Z.W."/>
            <person name="Zhang Y.Q."/>
            <person name="Mitsuda N."/>
            <person name="Wang M."/>
            <person name="Liu G.H."/>
            <person name="Pecoraro L."/>
            <person name="Huang H.X."/>
            <person name="Xiao X.J."/>
            <person name="Lin M."/>
            <person name="Wu X.Y."/>
            <person name="Wu W.L."/>
            <person name="Chen Y.Y."/>
            <person name="Chang S.B."/>
            <person name="Sakamoto S."/>
            <person name="Ohme-Takagi M."/>
            <person name="Yagi M."/>
            <person name="Zeng S.J."/>
            <person name="Shen C.Y."/>
            <person name="Yeh C.M."/>
            <person name="Luo Y.B."/>
            <person name="Tsai W.C."/>
            <person name="Van de Peer Y."/>
            <person name="Liu Z.J."/>
        </authorList>
    </citation>
    <scope>NUCLEOTIDE SEQUENCE [LARGE SCALE GENOMIC DNA]</scope>
    <source>
        <strain evidence="3">cv. Shenzhen</strain>
        <tissue evidence="2">Stem</tissue>
    </source>
</reference>
<accession>A0A2I0AQ67</accession>
<evidence type="ECO:0000313" key="2">
    <source>
        <dbReference type="EMBL" id="PKA57692.1"/>
    </source>
</evidence>
<protein>
    <submittedName>
        <fullName evidence="2">Uncharacterized protein</fullName>
    </submittedName>
</protein>
<feature type="signal peptide" evidence="1">
    <location>
        <begin position="1"/>
        <end position="21"/>
    </location>
</feature>
<dbReference type="OrthoDB" id="1897482at2759"/>
<feature type="chain" id="PRO_5014166551" evidence="1">
    <location>
        <begin position="22"/>
        <end position="179"/>
    </location>
</feature>
<dbReference type="InterPro" id="IPR007493">
    <property type="entry name" value="DUF538"/>
</dbReference>
<dbReference type="Proteomes" id="UP000236161">
    <property type="component" value="Unassembled WGS sequence"/>
</dbReference>
<dbReference type="Gene3D" id="2.30.240.10">
    <property type="entry name" value="At5g01610-like"/>
    <property type="match status" value="1"/>
</dbReference>
<organism evidence="2 3">
    <name type="scientific">Apostasia shenzhenica</name>
    <dbReference type="NCBI Taxonomy" id="1088818"/>
    <lineage>
        <taxon>Eukaryota</taxon>
        <taxon>Viridiplantae</taxon>
        <taxon>Streptophyta</taxon>
        <taxon>Embryophyta</taxon>
        <taxon>Tracheophyta</taxon>
        <taxon>Spermatophyta</taxon>
        <taxon>Magnoliopsida</taxon>
        <taxon>Liliopsida</taxon>
        <taxon>Asparagales</taxon>
        <taxon>Orchidaceae</taxon>
        <taxon>Apostasioideae</taxon>
        <taxon>Apostasia</taxon>
    </lineage>
</organism>
<gene>
    <name evidence="2" type="ORF">AXF42_Ash016738</name>
</gene>
<sequence length="179" mass="19180">MVPLLLHFLPFLLSASGAAVADTTGVSSSAGISHPFSLQEPSAYAVLQSFNFPIGLLPQGNLGYDLDPGTGSFSAYFNGTCSFSLEGSYQLRYQSTISGRISTNRLSDLRGVSVKLLMFWINIVEVVRRGDELEFSVGIASADFPIDNFYISPQCGCGVDCVSAGDRRKDGGVKLRSSF</sequence>
<dbReference type="Pfam" id="PF04398">
    <property type="entry name" value="DUF538"/>
    <property type="match status" value="1"/>
</dbReference>
<dbReference type="SUPFAM" id="SSF141562">
    <property type="entry name" value="At5g01610-like"/>
    <property type="match status" value="1"/>
</dbReference>
<proteinExistence type="predicted"/>
<name>A0A2I0AQ67_9ASPA</name>
<dbReference type="AlphaFoldDB" id="A0A2I0AQ67"/>
<keyword evidence="1" id="KW-0732">Signal</keyword>
<keyword evidence="3" id="KW-1185">Reference proteome</keyword>